<keyword evidence="2 5" id="KW-0812">Transmembrane</keyword>
<evidence type="ECO:0000256" key="4">
    <source>
        <dbReference type="ARBA" id="ARBA00023136"/>
    </source>
</evidence>
<dbReference type="Proteomes" id="UP001227162">
    <property type="component" value="Unassembled WGS sequence"/>
</dbReference>
<feature type="transmembrane region" description="Helical" evidence="5">
    <location>
        <begin position="130"/>
        <end position="150"/>
    </location>
</feature>
<accession>A0AAJ1X7G1</accession>
<comment type="caution">
    <text evidence="6">The sequence shown here is derived from an EMBL/GenBank/DDBJ whole genome shotgun (WGS) entry which is preliminary data.</text>
</comment>
<comment type="subcellular location">
    <subcellularLocation>
        <location evidence="1">Membrane</location>
        <topology evidence="1">Multi-pass membrane protein</topology>
    </subcellularLocation>
</comment>
<feature type="transmembrane region" description="Helical" evidence="5">
    <location>
        <begin position="25"/>
        <end position="46"/>
    </location>
</feature>
<dbReference type="RefSeq" id="WP_317627284.1">
    <property type="nucleotide sequence ID" value="NZ_JANFFA010000005.1"/>
</dbReference>
<dbReference type="InterPro" id="IPR059112">
    <property type="entry name" value="CysZ/EI24"/>
</dbReference>
<dbReference type="AlphaFoldDB" id="A0AAJ1X7G1"/>
<feature type="transmembrane region" description="Helical" evidence="5">
    <location>
        <begin position="195"/>
        <end position="218"/>
    </location>
</feature>
<keyword evidence="3 5" id="KW-1133">Transmembrane helix</keyword>
<gene>
    <name evidence="6" type="ORF">NOI20_16220</name>
</gene>
<feature type="transmembrane region" description="Helical" evidence="5">
    <location>
        <begin position="66"/>
        <end position="88"/>
    </location>
</feature>
<sequence>MAPGLILTAFFKALAQLGDRRFRSVLWRGIGLTLGLFVAAFLGLRWLLGLLTSPDSWLGFLSGWDWLQTALSASSLLVTAALSVFLMVPVASAFTSLFLDDVADAVEERHYPTLPPVPKARLSEVVTDSLAFLGVIVAANIAAFAAYIAFPPAAPFIFFGLNGFLLGREYFQLAAMRRLGRAGARDLRRGNAGTIFVAGLLMAVPLVVPFLGLIVPILGAATFTHIYHGLAARR</sequence>
<evidence type="ECO:0000256" key="1">
    <source>
        <dbReference type="ARBA" id="ARBA00004141"/>
    </source>
</evidence>
<evidence type="ECO:0000256" key="2">
    <source>
        <dbReference type="ARBA" id="ARBA00022692"/>
    </source>
</evidence>
<evidence type="ECO:0000313" key="7">
    <source>
        <dbReference type="Proteomes" id="UP001227162"/>
    </source>
</evidence>
<proteinExistence type="predicted"/>
<organism evidence="6 7">
    <name type="scientific">Rhodalgimonas zhirmunskyi</name>
    <dbReference type="NCBI Taxonomy" id="2964767"/>
    <lineage>
        <taxon>Bacteria</taxon>
        <taxon>Pseudomonadati</taxon>
        <taxon>Pseudomonadota</taxon>
        <taxon>Alphaproteobacteria</taxon>
        <taxon>Rhodobacterales</taxon>
        <taxon>Roseobacteraceae</taxon>
        <taxon>Rhodalgimonas</taxon>
    </lineage>
</organism>
<reference evidence="6" key="2">
    <citation type="submission" date="2023-04" db="EMBL/GenBank/DDBJ databases">
        <title>'Rhodoalgimonas zhirmunskyi' gen. nov., isolated from a red alga.</title>
        <authorList>
            <person name="Nedashkovskaya O.I."/>
            <person name="Otstavnykh N.Y."/>
            <person name="Bystritskaya E.P."/>
            <person name="Balabanova L.A."/>
            <person name="Isaeva M.P."/>
        </authorList>
    </citation>
    <scope>NUCLEOTIDE SEQUENCE</scope>
    <source>
        <strain evidence="6">10Alg 79</strain>
    </source>
</reference>
<name>A0AAJ1X7G1_9RHOB</name>
<keyword evidence="7" id="KW-1185">Reference proteome</keyword>
<dbReference type="Pfam" id="PF07264">
    <property type="entry name" value="EI24"/>
    <property type="match status" value="1"/>
</dbReference>
<keyword evidence="4 5" id="KW-0472">Membrane</keyword>
<evidence type="ECO:0000313" key="6">
    <source>
        <dbReference type="EMBL" id="MDQ2095664.1"/>
    </source>
</evidence>
<dbReference type="EMBL" id="JANFFA010000005">
    <property type="protein sequence ID" value="MDQ2095664.1"/>
    <property type="molecule type" value="Genomic_DNA"/>
</dbReference>
<evidence type="ECO:0000256" key="3">
    <source>
        <dbReference type="ARBA" id="ARBA00022989"/>
    </source>
</evidence>
<evidence type="ECO:0000256" key="5">
    <source>
        <dbReference type="SAM" id="Phobius"/>
    </source>
</evidence>
<protein>
    <submittedName>
        <fullName evidence="6">EI24 domain-containing protein</fullName>
    </submittedName>
</protein>
<reference evidence="6" key="1">
    <citation type="submission" date="2022-07" db="EMBL/GenBank/DDBJ databases">
        <authorList>
            <person name="Otstavnykh N."/>
            <person name="Isaeva M."/>
            <person name="Bystritskaya E."/>
        </authorList>
    </citation>
    <scope>NUCLEOTIDE SEQUENCE</scope>
    <source>
        <strain evidence="6">10Alg 79</strain>
    </source>
</reference>
<feature type="transmembrane region" description="Helical" evidence="5">
    <location>
        <begin position="156"/>
        <end position="175"/>
    </location>
</feature>